<accession>A0A2W4R8H5</accession>
<sequence>MPESSHKDVKPWATEHTKSNTYAIGKLPSMALDSGIPAGRPYLVCALIPPLQEDFFQNENCCYSI</sequence>
<proteinExistence type="predicted"/>
<gene>
    <name evidence="1" type="ORF">DM484_12920</name>
</gene>
<dbReference type="AlphaFoldDB" id="A0A2W4R8H5"/>
<organism evidence="1 2">
    <name type="scientific">Candidatus Methylumidiphilus alinenensis</name>
    <dbReference type="NCBI Taxonomy" id="2202197"/>
    <lineage>
        <taxon>Bacteria</taxon>
        <taxon>Pseudomonadati</taxon>
        <taxon>Pseudomonadota</taxon>
        <taxon>Gammaproteobacteria</taxon>
        <taxon>Methylococcales</taxon>
        <taxon>Candidatus Methylumidiphilus</taxon>
    </lineage>
</organism>
<protein>
    <submittedName>
        <fullName evidence="1">Uncharacterized protein</fullName>
    </submittedName>
</protein>
<dbReference type="Proteomes" id="UP000249396">
    <property type="component" value="Unassembled WGS sequence"/>
</dbReference>
<evidence type="ECO:0000313" key="1">
    <source>
        <dbReference type="EMBL" id="PZN78429.1"/>
    </source>
</evidence>
<evidence type="ECO:0000313" key="2">
    <source>
        <dbReference type="Proteomes" id="UP000249396"/>
    </source>
</evidence>
<reference evidence="1 2" key="1">
    <citation type="journal article" date="2018" name="Aquat. Microb. Ecol.">
        <title>Gammaproteobacterial methanotrophs dominate.</title>
        <authorList>
            <person name="Rissanen A.J."/>
            <person name="Saarenheimo J."/>
            <person name="Tiirola M."/>
            <person name="Peura S."/>
            <person name="Aalto S.L."/>
            <person name="Karvinen A."/>
            <person name="Nykanen H."/>
        </authorList>
    </citation>
    <scope>NUCLEOTIDE SEQUENCE [LARGE SCALE GENOMIC DNA]</scope>
    <source>
        <strain evidence="1">AMbin10</strain>
    </source>
</reference>
<comment type="caution">
    <text evidence="1">The sequence shown here is derived from an EMBL/GenBank/DDBJ whole genome shotgun (WGS) entry which is preliminary data.</text>
</comment>
<dbReference type="EMBL" id="QJPH01000319">
    <property type="protein sequence ID" value="PZN78429.1"/>
    <property type="molecule type" value="Genomic_DNA"/>
</dbReference>
<name>A0A2W4R8H5_9GAMM</name>